<gene>
    <name evidence="3" type="ORF">G7084_02715</name>
</gene>
<dbReference type="InterPro" id="IPR009061">
    <property type="entry name" value="DNA-bd_dom_put_sf"/>
</dbReference>
<dbReference type="SUPFAM" id="SSF89082">
    <property type="entry name" value="Antibiotic binding domain of TipA-like multidrug resistance regulators"/>
    <property type="match status" value="1"/>
</dbReference>
<accession>A0A6G8AZ10</accession>
<dbReference type="InterPro" id="IPR000551">
    <property type="entry name" value="MerR-type_HTH_dom"/>
</dbReference>
<dbReference type="PROSITE" id="PS50937">
    <property type="entry name" value="HTH_MERR_2"/>
    <property type="match status" value="1"/>
</dbReference>
<keyword evidence="4" id="KW-1185">Reference proteome</keyword>
<dbReference type="PANTHER" id="PTHR30204:SF96">
    <property type="entry name" value="CHROMOSOME-ANCHORING PROTEIN RACA"/>
    <property type="match status" value="1"/>
</dbReference>
<name>A0A6G8AZ10_9LACO</name>
<sequence>MTYLIKDFAQLTGVSERTLRYYHEIGILIPERADNGYRKYTSRDADQLQLILMYRNLQFDLSTIKQLLALPVKQKIKELATQQSVLIKKQSELTQALQQIAITLANYREEQLMKDPEKFTVFKQAAITENQELFGKEVVSKYGSKQQRNANQHFKNLTTIQYQQMQTNEVQLIFELQQYIASPNWPSDLAQKIFNHHQAWLQLASPDYSLKMHRAIAEMYVSDARFTNYYTKLIGHPQAAKALNSIINYYAIK</sequence>
<evidence type="ECO:0000313" key="4">
    <source>
        <dbReference type="Proteomes" id="UP000500741"/>
    </source>
</evidence>
<evidence type="ECO:0000313" key="3">
    <source>
        <dbReference type="EMBL" id="QIL50331.1"/>
    </source>
</evidence>
<dbReference type="InterPro" id="IPR012925">
    <property type="entry name" value="TipAS_dom"/>
</dbReference>
<evidence type="ECO:0000259" key="2">
    <source>
        <dbReference type="PROSITE" id="PS50937"/>
    </source>
</evidence>
<dbReference type="InterPro" id="IPR036244">
    <property type="entry name" value="TipA-like_antibiotic-bd"/>
</dbReference>
<dbReference type="Gene3D" id="1.10.490.50">
    <property type="entry name" value="Antibiotic binding domain of TipA-like multidrug resistance regulators"/>
    <property type="match status" value="1"/>
</dbReference>
<organism evidence="3 4">
    <name type="scientific">Weissella coleopterorum</name>
    <dbReference type="NCBI Taxonomy" id="2714949"/>
    <lineage>
        <taxon>Bacteria</taxon>
        <taxon>Bacillati</taxon>
        <taxon>Bacillota</taxon>
        <taxon>Bacilli</taxon>
        <taxon>Lactobacillales</taxon>
        <taxon>Lactobacillaceae</taxon>
        <taxon>Weissella</taxon>
    </lineage>
</organism>
<dbReference type="Pfam" id="PF13411">
    <property type="entry name" value="MerR_1"/>
    <property type="match status" value="1"/>
</dbReference>
<feature type="domain" description="HTH merR-type" evidence="2">
    <location>
        <begin position="2"/>
        <end position="70"/>
    </location>
</feature>
<dbReference type="AlphaFoldDB" id="A0A6G8AZ10"/>
<dbReference type="CDD" id="cd01106">
    <property type="entry name" value="HTH_TipAL-Mta"/>
    <property type="match status" value="1"/>
</dbReference>
<dbReference type="InterPro" id="IPR047057">
    <property type="entry name" value="MerR_fam"/>
</dbReference>
<dbReference type="Pfam" id="PF07739">
    <property type="entry name" value="TipAS"/>
    <property type="match status" value="1"/>
</dbReference>
<evidence type="ECO:0000256" key="1">
    <source>
        <dbReference type="ARBA" id="ARBA00023125"/>
    </source>
</evidence>
<keyword evidence="1" id="KW-0238">DNA-binding</keyword>
<dbReference type="SUPFAM" id="SSF46955">
    <property type="entry name" value="Putative DNA-binding domain"/>
    <property type="match status" value="1"/>
</dbReference>
<dbReference type="RefSeq" id="WP_166009834.1">
    <property type="nucleotide sequence ID" value="NZ_CP049888.1"/>
</dbReference>
<proteinExistence type="predicted"/>
<protein>
    <submittedName>
        <fullName evidence="3">MerR family transcriptional regulator</fullName>
    </submittedName>
</protein>
<dbReference type="KEGG" id="wco:G7084_02715"/>
<dbReference type="GO" id="GO:0003677">
    <property type="term" value="F:DNA binding"/>
    <property type="evidence" value="ECO:0007669"/>
    <property type="project" value="UniProtKB-KW"/>
</dbReference>
<dbReference type="Gene3D" id="1.10.1660.10">
    <property type="match status" value="1"/>
</dbReference>
<dbReference type="SMART" id="SM00422">
    <property type="entry name" value="HTH_MERR"/>
    <property type="match status" value="1"/>
</dbReference>
<dbReference type="Proteomes" id="UP000500741">
    <property type="component" value="Chromosome"/>
</dbReference>
<dbReference type="GO" id="GO:0003700">
    <property type="term" value="F:DNA-binding transcription factor activity"/>
    <property type="evidence" value="ECO:0007669"/>
    <property type="project" value="InterPro"/>
</dbReference>
<reference evidence="3 4" key="1">
    <citation type="submission" date="2020-03" db="EMBL/GenBank/DDBJ databases">
        <title>Weissella sp. nov., isolated from Cybister lewisianus.</title>
        <authorList>
            <person name="Hyun D.-W."/>
            <person name="Bae J.-W."/>
        </authorList>
    </citation>
    <scope>NUCLEOTIDE SEQUENCE [LARGE SCALE GENOMIC DNA]</scope>
    <source>
        <strain evidence="3 4">HDW19</strain>
    </source>
</reference>
<dbReference type="PANTHER" id="PTHR30204">
    <property type="entry name" value="REDOX-CYCLING DRUG-SENSING TRANSCRIPTIONAL ACTIVATOR SOXR"/>
    <property type="match status" value="1"/>
</dbReference>
<dbReference type="EMBL" id="CP049888">
    <property type="protein sequence ID" value="QIL50331.1"/>
    <property type="molecule type" value="Genomic_DNA"/>
</dbReference>